<keyword evidence="7 8" id="KW-0472">Membrane</keyword>
<dbReference type="STRING" id="574566.I0YYH4"/>
<dbReference type="InterPro" id="IPR013261">
    <property type="entry name" value="Tim21"/>
</dbReference>
<evidence type="ECO:0000256" key="3">
    <source>
        <dbReference type="ARBA" id="ARBA00022692"/>
    </source>
</evidence>
<comment type="subunit">
    <text evidence="8">Component of the TIM23 complex.</text>
</comment>
<dbReference type="PANTHER" id="PTHR13032">
    <property type="entry name" value="MITOCHONDRIAL IMPORT INNER MEMBRANE TRANSLOCASE SUBUNIT TIM21"/>
    <property type="match status" value="1"/>
</dbReference>
<evidence type="ECO:0000313" key="12">
    <source>
        <dbReference type="Proteomes" id="UP000007264"/>
    </source>
</evidence>
<feature type="signal peptide" evidence="10">
    <location>
        <begin position="1"/>
        <end position="22"/>
    </location>
</feature>
<evidence type="ECO:0000256" key="6">
    <source>
        <dbReference type="ARBA" id="ARBA00023128"/>
    </source>
</evidence>
<keyword evidence="8" id="KW-0813">Transport</keyword>
<keyword evidence="3 8" id="KW-0812">Transmembrane</keyword>
<evidence type="ECO:0000256" key="8">
    <source>
        <dbReference type="RuleBase" id="RU367142"/>
    </source>
</evidence>
<feature type="chain" id="PRO_5003636536" description="Mitochondrial import inner membrane translocase subunit Tim21" evidence="10">
    <location>
        <begin position="23"/>
        <end position="217"/>
    </location>
</feature>
<evidence type="ECO:0000256" key="10">
    <source>
        <dbReference type="SAM" id="SignalP"/>
    </source>
</evidence>
<keyword evidence="5 8" id="KW-1133">Transmembrane helix</keyword>
<feature type="region of interest" description="Disordered" evidence="9">
    <location>
        <begin position="40"/>
        <end position="69"/>
    </location>
</feature>
<feature type="transmembrane region" description="Helical" evidence="8">
    <location>
        <begin position="85"/>
        <end position="104"/>
    </location>
</feature>
<dbReference type="GeneID" id="17041435"/>
<organism evidence="11 12">
    <name type="scientific">Coccomyxa subellipsoidea (strain C-169)</name>
    <name type="common">Green microalga</name>
    <dbReference type="NCBI Taxonomy" id="574566"/>
    <lineage>
        <taxon>Eukaryota</taxon>
        <taxon>Viridiplantae</taxon>
        <taxon>Chlorophyta</taxon>
        <taxon>core chlorophytes</taxon>
        <taxon>Trebouxiophyceae</taxon>
        <taxon>Trebouxiophyceae incertae sedis</taxon>
        <taxon>Coccomyxaceae</taxon>
        <taxon>Coccomyxa</taxon>
        <taxon>Coccomyxa subellipsoidea</taxon>
    </lineage>
</organism>
<dbReference type="RefSeq" id="XP_005647987.1">
    <property type="nucleotide sequence ID" value="XM_005647930.1"/>
</dbReference>
<dbReference type="AlphaFoldDB" id="I0YYH4"/>
<comment type="similarity">
    <text evidence="2 8">Belongs to the TIM21 family.</text>
</comment>
<evidence type="ECO:0000256" key="7">
    <source>
        <dbReference type="ARBA" id="ARBA00023136"/>
    </source>
</evidence>
<keyword evidence="12" id="KW-1185">Reference proteome</keyword>
<proteinExistence type="inferred from homology"/>
<evidence type="ECO:0000256" key="9">
    <source>
        <dbReference type="SAM" id="MobiDB-lite"/>
    </source>
</evidence>
<protein>
    <recommendedName>
        <fullName evidence="8">Mitochondrial import inner membrane translocase subunit Tim21</fullName>
    </recommendedName>
</protein>
<dbReference type="EMBL" id="AGSI01000007">
    <property type="protein sequence ID" value="EIE23443.1"/>
    <property type="molecule type" value="Genomic_DNA"/>
</dbReference>
<evidence type="ECO:0000256" key="2">
    <source>
        <dbReference type="ARBA" id="ARBA00010867"/>
    </source>
</evidence>
<evidence type="ECO:0000256" key="5">
    <source>
        <dbReference type="ARBA" id="ARBA00022989"/>
    </source>
</evidence>
<evidence type="ECO:0000313" key="11">
    <source>
        <dbReference type="EMBL" id="EIE23443.1"/>
    </source>
</evidence>
<keyword evidence="8" id="KW-0811">Translocation</keyword>
<dbReference type="Gene3D" id="3.10.450.320">
    <property type="entry name" value="Mitochondrial import inner membrane translocase subunit Tim21"/>
    <property type="match status" value="1"/>
</dbReference>
<dbReference type="PANTHER" id="PTHR13032:SF6">
    <property type="entry name" value="MITOCHONDRIAL IMPORT INNER MEMBRANE TRANSLOCASE SUBUNIT TIM21"/>
    <property type="match status" value="1"/>
</dbReference>
<dbReference type="Proteomes" id="UP000007264">
    <property type="component" value="Unassembled WGS sequence"/>
</dbReference>
<keyword evidence="6 8" id="KW-0496">Mitochondrion</keyword>
<keyword evidence="8" id="KW-0999">Mitochondrion inner membrane</keyword>
<dbReference type="OrthoDB" id="436405at2759"/>
<feature type="compositionally biased region" description="Low complexity" evidence="9">
    <location>
        <begin position="40"/>
        <end position="49"/>
    </location>
</feature>
<evidence type="ECO:0000256" key="1">
    <source>
        <dbReference type="ARBA" id="ARBA00004304"/>
    </source>
</evidence>
<comment type="caution">
    <text evidence="11">The sequence shown here is derived from an EMBL/GenBank/DDBJ whole genome shotgun (WGS) entry which is preliminary data.</text>
</comment>
<dbReference type="Pfam" id="PF08294">
    <property type="entry name" value="TIM21"/>
    <property type="match status" value="1"/>
</dbReference>
<dbReference type="GO" id="GO:0005744">
    <property type="term" value="C:TIM23 mitochondrial import inner membrane translocase complex"/>
    <property type="evidence" value="ECO:0007669"/>
    <property type="project" value="UniProtKB-UniRule"/>
</dbReference>
<dbReference type="InterPro" id="IPR038552">
    <property type="entry name" value="Tim21_IMS_sf"/>
</dbReference>
<dbReference type="GO" id="GO:0030150">
    <property type="term" value="P:protein import into mitochondrial matrix"/>
    <property type="evidence" value="ECO:0007669"/>
    <property type="project" value="UniProtKB-UniRule"/>
</dbReference>
<name>I0YYH4_COCSC</name>
<sequence>MVLNPDLCALWLTVLCVQGVFQSSFAVRPLSVAAGASSAAEGAGNQSSGTGKDGKSALAAQEQSDDAITDQIPQRPMGVVEGTSYTVVIIAAIAMAGAVMWAVVNELLIQPREYTAFNLTLDRLREDPRIMVTLGTPVSGYGQESHNRAARQRIPNRVYNDDKGREHVQFIARGPSGKGRVSADMYQDDAKQWQYYYLLVDLDAGRGRISIVDPHHH</sequence>
<evidence type="ECO:0000256" key="4">
    <source>
        <dbReference type="ARBA" id="ARBA00022946"/>
    </source>
</evidence>
<comment type="function">
    <text evidence="8">Essential component of the TIM23 complex, a complex that mediates the translocation of transit peptide-containing proteins across the mitochondrial inner membrane.</text>
</comment>
<keyword evidence="8" id="KW-0653">Protein transport</keyword>
<gene>
    <name evidence="11" type="ORF">COCSUDRAFT_41689</name>
</gene>
<comment type="subcellular location">
    <subcellularLocation>
        <location evidence="8">Mitochondrion inner membrane</location>
        <topology evidence="8">Single-pass membrane protein</topology>
    </subcellularLocation>
    <subcellularLocation>
        <location evidence="1">Mitochondrion membrane</location>
        <topology evidence="1">Single-pass membrane protein</topology>
    </subcellularLocation>
</comment>
<keyword evidence="10" id="KW-0732">Signal</keyword>
<keyword evidence="4" id="KW-0809">Transit peptide</keyword>
<accession>I0YYH4</accession>
<reference evidence="11 12" key="1">
    <citation type="journal article" date="2012" name="Genome Biol.">
        <title>The genome of the polar eukaryotic microalga coccomyxa subellipsoidea reveals traits of cold adaptation.</title>
        <authorList>
            <person name="Blanc G."/>
            <person name="Agarkova I."/>
            <person name="Grimwood J."/>
            <person name="Kuo A."/>
            <person name="Brueggeman A."/>
            <person name="Dunigan D."/>
            <person name="Gurnon J."/>
            <person name="Ladunga I."/>
            <person name="Lindquist E."/>
            <person name="Lucas S."/>
            <person name="Pangilinan J."/>
            <person name="Proschold T."/>
            <person name="Salamov A."/>
            <person name="Schmutz J."/>
            <person name="Weeks D."/>
            <person name="Yamada T."/>
            <person name="Claverie J.M."/>
            <person name="Grigoriev I."/>
            <person name="Van Etten J."/>
            <person name="Lomsadze A."/>
            <person name="Borodovsky M."/>
        </authorList>
    </citation>
    <scope>NUCLEOTIDE SEQUENCE [LARGE SCALE GENOMIC DNA]</scope>
    <source>
        <strain evidence="11 12">C-169</strain>
    </source>
</reference>
<dbReference type="KEGG" id="csl:COCSUDRAFT_41689"/>
<dbReference type="eggNOG" id="KOG4836">
    <property type="taxonomic scope" value="Eukaryota"/>
</dbReference>